<dbReference type="Proteomes" id="UP001163603">
    <property type="component" value="Chromosome 12"/>
</dbReference>
<keyword evidence="2" id="KW-1185">Reference proteome</keyword>
<evidence type="ECO:0000313" key="1">
    <source>
        <dbReference type="EMBL" id="KAJ0017211.1"/>
    </source>
</evidence>
<protein>
    <submittedName>
        <fullName evidence="1">Uncharacterized protein</fullName>
    </submittedName>
</protein>
<sequence>MAQAVEEWYKQMPIITRTYLTAAIVTTIGCSLDIISPFNLCLHPTLVVKQYQFWRLITNFLFFRKMVTRLGNDLRIFFIPVVSDNLLVLPDADRDLDFLFHMFFLARYCKLLEENSFRGRTADFFYMLLFGATFLTGTVLIGGMIPYLSESFAKIIFLSNSLTLMMVYVWSKQNPFIHMSFLGLFTFTAAYLPWVLLGFSVFVGASAWVDLLGMIAGHAYYFLEDVYPQMTGRRPLRTPSFIKALFADEAVVVARPANVRFAPPPAEEVHQD</sequence>
<organism evidence="1 2">
    <name type="scientific">Pistacia integerrima</name>
    <dbReference type="NCBI Taxonomy" id="434235"/>
    <lineage>
        <taxon>Eukaryota</taxon>
        <taxon>Viridiplantae</taxon>
        <taxon>Streptophyta</taxon>
        <taxon>Embryophyta</taxon>
        <taxon>Tracheophyta</taxon>
        <taxon>Spermatophyta</taxon>
        <taxon>Magnoliopsida</taxon>
        <taxon>eudicotyledons</taxon>
        <taxon>Gunneridae</taxon>
        <taxon>Pentapetalae</taxon>
        <taxon>rosids</taxon>
        <taxon>malvids</taxon>
        <taxon>Sapindales</taxon>
        <taxon>Anacardiaceae</taxon>
        <taxon>Pistacia</taxon>
    </lineage>
</organism>
<name>A0ACC0XHS4_9ROSI</name>
<dbReference type="EMBL" id="CM047747">
    <property type="protein sequence ID" value="KAJ0017211.1"/>
    <property type="molecule type" value="Genomic_DNA"/>
</dbReference>
<reference evidence="2" key="1">
    <citation type="journal article" date="2023" name="G3 (Bethesda)">
        <title>Genome assembly and association tests identify interacting loci associated with vigor, precocity, and sex in interspecific pistachio rootstocks.</title>
        <authorList>
            <person name="Palmer W."/>
            <person name="Jacygrad E."/>
            <person name="Sagayaradj S."/>
            <person name="Cavanaugh K."/>
            <person name="Han R."/>
            <person name="Bertier L."/>
            <person name="Beede B."/>
            <person name="Kafkas S."/>
            <person name="Golino D."/>
            <person name="Preece J."/>
            <person name="Michelmore R."/>
        </authorList>
    </citation>
    <scope>NUCLEOTIDE SEQUENCE [LARGE SCALE GENOMIC DNA]</scope>
</reference>
<proteinExistence type="predicted"/>
<accession>A0ACC0XHS4</accession>
<evidence type="ECO:0000313" key="2">
    <source>
        <dbReference type="Proteomes" id="UP001163603"/>
    </source>
</evidence>
<comment type="caution">
    <text evidence="1">The sequence shown here is derived from an EMBL/GenBank/DDBJ whole genome shotgun (WGS) entry which is preliminary data.</text>
</comment>
<gene>
    <name evidence="1" type="ORF">Pint_10929</name>
</gene>